<proteinExistence type="predicted"/>
<dbReference type="EMBL" id="JAVFHQ010000001">
    <property type="protein sequence ID" value="KAK4550523.1"/>
    <property type="molecule type" value="Genomic_DNA"/>
</dbReference>
<protein>
    <submittedName>
        <fullName evidence="2">Uncharacterized protein</fullName>
    </submittedName>
</protein>
<evidence type="ECO:0000256" key="1">
    <source>
        <dbReference type="SAM" id="MobiDB-lite"/>
    </source>
</evidence>
<feature type="compositionally biased region" description="Polar residues" evidence="1">
    <location>
        <begin position="25"/>
        <end position="34"/>
    </location>
</feature>
<name>A0AAV9JY85_9PEZI</name>
<keyword evidence="3" id="KW-1185">Reference proteome</keyword>
<comment type="caution">
    <text evidence="2">The sequence shown here is derived from an EMBL/GenBank/DDBJ whole genome shotgun (WGS) entry which is preliminary data.</text>
</comment>
<evidence type="ECO:0000313" key="3">
    <source>
        <dbReference type="Proteomes" id="UP001324427"/>
    </source>
</evidence>
<dbReference type="Proteomes" id="UP001324427">
    <property type="component" value="Unassembled WGS sequence"/>
</dbReference>
<evidence type="ECO:0000313" key="2">
    <source>
        <dbReference type="EMBL" id="KAK4550523.1"/>
    </source>
</evidence>
<accession>A0AAV9JY85</accession>
<sequence length="71" mass="7655">MLAILKKLWRKVPGRKDEPTPPSPSRLSECQVTRRQPVIPEPAAGQSASGSGGNMLECVQDAGTRASRLLE</sequence>
<gene>
    <name evidence="2" type="ORF">LTR36_000102</name>
</gene>
<feature type="region of interest" description="Disordered" evidence="1">
    <location>
        <begin position="9"/>
        <end position="71"/>
    </location>
</feature>
<organism evidence="2 3">
    <name type="scientific">Oleoguttula mirabilis</name>
    <dbReference type="NCBI Taxonomy" id="1507867"/>
    <lineage>
        <taxon>Eukaryota</taxon>
        <taxon>Fungi</taxon>
        <taxon>Dikarya</taxon>
        <taxon>Ascomycota</taxon>
        <taxon>Pezizomycotina</taxon>
        <taxon>Dothideomycetes</taxon>
        <taxon>Dothideomycetidae</taxon>
        <taxon>Mycosphaerellales</taxon>
        <taxon>Teratosphaeriaceae</taxon>
        <taxon>Oleoguttula</taxon>
    </lineage>
</organism>
<dbReference type="AlphaFoldDB" id="A0AAV9JY85"/>
<reference evidence="2 3" key="1">
    <citation type="submission" date="2021-11" db="EMBL/GenBank/DDBJ databases">
        <title>Black yeast isolated from Biological Soil Crust.</title>
        <authorList>
            <person name="Kurbessoian T."/>
        </authorList>
    </citation>
    <scope>NUCLEOTIDE SEQUENCE [LARGE SCALE GENOMIC DNA]</scope>
    <source>
        <strain evidence="2 3">CCFEE 5522</strain>
    </source>
</reference>